<dbReference type="SMART" id="SM00382">
    <property type="entry name" value="AAA"/>
    <property type="match status" value="2"/>
</dbReference>
<dbReference type="Pfam" id="PF00005">
    <property type="entry name" value="ABC_tran"/>
    <property type="match status" value="2"/>
</dbReference>
<dbReference type="CDD" id="cd03215">
    <property type="entry name" value="ABC_Carb_Monos_II"/>
    <property type="match status" value="1"/>
</dbReference>
<dbReference type="InterPro" id="IPR027417">
    <property type="entry name" value="P-loop_NTPase"/>
</dbReference>
<evidence type="ECO:0000256" key="2">
    <source>
        <dbReference type="ARBA" id="ARBA00005417"/>
    </source>
</evidence>
<keyword evidence="9" id="KW-1278">Translocase</keyword>
<comment type="caution">
    <text evidence="12">The sequence shown here is derived from an EMBL/GenBank/DDBJ whole genome shotgun (WGS) entry which is preliminary data.</text>
</comment>
<evidence type="ECO:0000256" key="4">
    <source>
        <dbReference type="ARBA" id="ARBA00022475"/>
    </source>
</evidence>
<keyword evidence="7" id="KW-0547">Nucleotide-binding</keyword>
<keyword evidence="10" id="KW-0472">Membrane</keyword>
<evidence type="ECO:0000313" key="12">
    <source>
        <dbReference type="EMBL" id="RJL13963.1"/>
    </source>
</evidence>
<keyword evidence="8 12" id="KW-0067">ATP-binding</keyword>
<dbReference type="InterPro" id="IPR050107">
    <property type="entry name" value="ABC_carbohydrate_import_ATPase"/>
</dbReference>
<dbReference type="GO" id="GO:0016887">
    <property type="term" value="F:ATP hydrolysis activity"/>
    <property type="evidence" value="ECO:0007669"/>
    <property type="project" value="InterPro"/>
</dbReference>
<evidence type="ECO:0000256" key="6">
    <source>
        <dbReference type="ARBA" id="ARBA00022737"/>
    </source>
</evidence>
<dbReference type="SUPFAM" id="SSF52540">
    <property type="entry name" value="P-loop containing nucleoside triphosphate hydrolases"/>
    <property type="match status" value="2"/>
</dbReference>
<evidence type="ECO:0000256" key="1">
    <source>
        <dbReference type="ARBA" id="ARBA00004202"/>
    </source>
</evidence>
<dbReference type="AlphaFoldDB" id="A0A419A6P9"/>
<evidence type="ECO:0000256" key="5">
    <source>
        <dbReference type="ARBA" id="ARBA00022597"/>
    </source>
</evidence>
<dbReference type="PROSITE" id="PS50893">
    <property type="entry name" value="ABC_TRANSPORTER_2"/>
    <property type="match status" value="2"/>
</dbReference>
<dbReference type="InterPro" id="IPR003439">
    <property type="entry name" value="ABC_transporter-like_ATP-bd"/>
</dbReference>
<dbReference type="OrthoDB" id="9805029at2"/>
<dbReference type="FunFam" id="3.40.50.300:FF:001390">
    <property type="entry name" value="ABC transporter, ATP-binding protein"/>
    <property type="match status" value="1"/>
</dbReference>
<proteinExistence type="inferred from homology"/>
<dbReference type="GO" id="GO:0005524">
    <property type="term" value="F:ATP binding"/>
    <property type="evidence" value="ECO:0007669"/>
    <property type="project" value="UniProtKB-KW"/>
</dbReference>
<gene>
    <name evidence="12" type="ORF">D3P05_11595</name>
</gene>
<keyword evidence="6" id="KW-0677">Repeat</keyword>
<keyword evidence="5" id="KW-0762">Sugar transport</keyword>
<evidence type="ECO:0000313" key="13">
    <source>
        <dbReference type="Proteomes" id="UP000283587"/>
    </source>
</evidence>
<dbReference type="FunFam" id="3.40.50.300:FF:000127">
    <property type="entry name" value="Ribose import ATP-binding protein RbsA"/>
    <property type="match status" value="1"/>
</dbReference>
<name>A0A419A6P9_9RHOB</name>
<dbReference type="RefSeq" id="WP_119898324.1">
    <property type="nucleotide sequence ID" value="NZ_QNRC01000001.1"/>
</dbReference>
<feature type="domain" description="ABC transporter" evidence="11">
    <location>
        <begin position="20"/>
        <end position="255"/>
    </location>
</feature>
<evidence type="ECO:0000256" key="7">
    <source>
        <dbReference type="ARBA" id="ARBA00022741"/>
    </source>
</evidence>
<evidence type="ECO:0000259" key="11">
    <source>
        <dbReference type="PROSITE" id="PS50893"/>
    </source>
</evidence>
<protein>
    <submittedName>
        <fullName evidence="12">ABC transporter ATP-binding protein</fullName>
    </submittedName>
</protein>
<comment type="subcellular location">
    <subcellularLocation>
        <location evidence="1">Cell membrane</location>
        <topology evidence="1">Peripheral membrane protein</topology>
    </subcellularLocation>
</comment>
<evidence type="ECO:0000256" key="8">
    <source>
        <dbReference type="ARBA" id="ARBA00022840"/>
    </source>
</evidence>
<organism evidence="12 13">
    <name type="scientific">Paracoccus siganidrum</name>
    <dbReference type="NCBI Taxonomy" id="1276757"/>
    <lineage>
        <taxon>Bacteria</taxon>
        <taxon>Pseudomonadati</taxon>
        <taxon>Pseudomonadota</taxon>
        <taxon>Alphaproteobacteria</taxon>
        <taxon>Rhodobacterales</taxon>
        <taxon>Paracoccaceae</taxon>
        <taxon>Paracoccus</taxon>
    </lineage>
</organism>
<keyword evidence="3" id="KW-0813">Transport</keyword>
<evidence type="ECO:0000256" key="3">
    <source>
        <dbReference type="ARBA" id="ARBA00022448"/>
    </source>
</evidence>
<dbReference type="InterPro" id="IPR003593">
    <property type="entry name" value="AAA+_ATPase"/>
</dbReference>
<evidence type="ECO:0000256" key="10">
    <source>
        <dbReference type="ARBA" id="ARBA00023136"/>
    </source>
</evidence>
<evidence type="ECO:0000256" key="9">
    <source>
        <dbReference type="ARBA" id="ARBA00022967"/>
    </source>
</evidence>
<dbReference type="InterPro" id="IPR017871">
    <property type="entry name" value="ABC_transporter-like_CS"/>
</dbReference>
<accession>A0A419A6P9</accession>
<keyword evidence="4" id="KW-1003">Cell membrane</keyword>
<dbReference type="PROSITE" id="PS00211">
    <property type="entry name" value="ABC_TRANSPORTER_1"/>
    <property type="match status" value="1"/>
</dbReference>
<feature type="domain" description="ABC transporter" evidence="11">
    <location>
        <begin position="272"/>
        <end position="523"/>
    </location>
</feature>
<dbReference type="Proteomes" id="UP000283587">
    <property type="component" value="Unassembled WGS sequence"/>
</dbReference>
<dbReference type="Gene3D" id="3.40.50.300">
    <property type="entry name" value="P-loop containing nucleotide triphosphate hydrolases"/>
    <property type="match status" value="2"/>
</dbReference>
<keyword evidence="13" id="KW-1185">Reference proteome</keyword>
<dbReference type="PANTHER" id="PTHR43790">
    <property type="entry name" value="CARBOHYDRATE TRANSPORT ATP-BINDING PROTEIN MG119-RELATED"/>
    <property type="match status" value="1"/>
</dbReference>
<dbReference type="PANTHER" id="PTHR43790:SF4">
    <property type="entry name" value="GUANOSINE IMPORT ATP-BINDING PROTEIN NUPO"/>
    <property type="match status" value="1"/>
</dbReference>
<sequence>MTAGGDTAEGRPETAAPAAIELRGISKAFGPVQANKDIDLRVPKGSIHGIIGENGAGKSTLMSILYGFYKPDAGEILVNGQPLTIADSQSAIRAGIGMVFQHFKLVQNFTVLENVILGVEDGRLLRPSLAKARGVLKQLAAEYGLNVDPDETIEELSVGHQQRVEILKALYRQADILILDEPTGVLTPAEADHLFRILRGLKAEGKTIILITHKLREIMEITDNVSVMRRGEMVASVRTAETSAEQLAELMVGRKVLLNVAKAPARPGAPVLEVRELKMVDDEGVERLRGIGFDIRAGEILGIAGVSGNGQTQLLEILGGYPEKGSTLSGAIRLNGRDLPLSGGGCNAAERRRQGIGHIPEDRQVEGLIMDFTAWENVAFGYHHAPEYNRGWLMDNAAIRDDAEGKMERFDVRPRDAALAARNFSGGNQQKIVVAREIERNPDLLLIGQPTRGVDIGAIEFIHKRIVELRDAGKAVLLVSVELDEIMSLADRILVMFDGRIMGERLPHQATTGDLGCLMAGVDPATTAPEDAIPPAHKHVEELPGESA</sequence>
<reference evidence="13" key="1">
    <citation type="submission" date="2018-09" db="EMBL/GenBank/DDBJ databases">
        <title>Paracoccus onubensis nov. sp. a moderate halophilic bacterium isolated from Gruta de las Maravillas (Aracena, Spain).</title>
        <authorList>
            <person name="Jurado V."/>
            <person name="Gutierrez-Patricio S."/>
            <person name="Gonzalez-Pimentel J.L."/>
            <person name="Miller A.Z."/>
            <person name="Laiz L."/>
            <person name="Saiz-Jimenez C."/>
        </authorList>
    </citation>
    <scope>NUCLEOTIDE SEQUENCE [LARGE SCALE GENOMIC DNA]</scope>
    <source>
        <strain evidence="13">DSM 26381</strain>
    </source>
</reference>
<dbReference type="GO" id="GO:0005886">
    <property type="term" value="C:plasma membrane"/>
    <property type="evidence" value="ECO:0007669"/>
    <property type="project" value="UniProtKB-SubCell"/>
</dbReference>
<dbReference type="CDD" id="cd03216">
    <property type="entry name" value="ABC_Carb_Monos_I"/>
    <property type="match status" value="1"/>
</dbReference>
<dbReference type="EMBL" id="QZEW01000043">
    <property type="protein sequence ID" value="RJL13963.1"/>
    <property type="molecule type" value="Genomic_DNA"/>
</dbReference>
<comment type="similarity">
    <text evidence="2">Belongs to the ABC transporter superfamily.</text>
</comment>